<evidence type="ECO:0000256" key="5">
    <source>
        <dbReference type="ARBA" id="ARBA00022679"/>
    </source>
</evidence>
<dbReference type="EC" id="2.6.1.16" evidence="2 8"/>
<evidence type="ECO:0000256" key="2">
    <source>
        <dbReference type="ARBA" id="ARBA00012916"/>
    </source>
</evidence>
<dbReference type="CDD" id="cd00714">
    <property type="entry name" value="GFAT"/>
    <property type="match status" value="1"/>
</dbReference>
<organism evidence="11 12">
    <name type="scientific">Enterovibrio qingdaonensis</name>
    <dbReference type="NCBI Taxonomy" id="2899818"/>
    <lineage>
        <taxon>Bacteria</taxon>
        <taxon>Pseudomonadati</taxon>
        <taxon>Pseudomonadota</taxon>
        <taxon>Gammaproteobacteria</taxon>
        <taxon>Vibrionales</taxon>
        <taxon>Vibrionaceae</taxon>
        <taxon>Enterovibrio</taxon>
    </lineage>
</organism>
<dbReference type="GO" id="GO:0004360">
    <property type="term" value="F:glutamine-fructose-6-phosphate transaminase (isomerizing) activity"/>
    <property type="evidence" value="ECO:0007669"/>
    <property type="project" value="UniProtKB-EC"/>
</dbReference>
<dbReference type="HAMAP" id="MF_00164">
    <property type="entry name" value="GlmS"/>
    <property type="match status" value="1"/>
</dbReference>
<evidence type="ECO:0000256" key="6">
    <source>
        <dbReference type="ARBA" id="ARBA00022737"/>
    </source>
</evidence>
<evidence type="ECO:0000256" key="8">
    <source>
        <dbReference type="HAMAP-Rule" id="MF_00164"/>
    </source>
</evidence>
<dbReference type="InterPro" id="IPR047084">
    <property type="entry name" value="GFAT_N"/>
</dbReference>
<comment type="function">
    <text evidence="8">Catalyzes the first step in hexosamine metabolism, converting fructose-6P into glucosamine-6P using glutamine as a nitrogen source.</text>
</comment>
<reference evidence="11" key="1">
    <citation type="submission" date="2021-12" db="EMBL/GenBank/DDBJ databases">
        <title>Enterovibrio ZSDZ35 sp. nov. and Enterovibrio ZSDZ42 sp. nov., isolated from coastal seawater in Qingdao.</title>
        <authorList>
            <person name="Zhang P."/>
        </authorList>
    </citation>
    <scope>NUCLEOTIDE SEQUENCE</scope>
    <source>
        <strain evidence="11">ZSDZ35</strain>
    </source>
</reference>
<evidence type="ECO:0000259" key="10">
    <source>
        <dbReference type="PROSITE" id="PS51464"/>
    </source>
</evidence>
<feature type="active site" description="Nucleophile; for GATase activity" evidence="8">
    <location>
        <position position="2"/>
    </location>
</feature>
<comment type="subunit">
    <text evidence="8">Homodimer.</text>
</comment>
<proteinExistence type="inferred from homology"/>
<dbReference type="Proteomes" id="UP001149821">
    <property type="component" value="Unassembled WGS sequence"/>
</dbReference>
<accession>A0ABT5QSJ6</accession>
<protein>
    <recommendedName>
        <fullName evidence="3 8">Glutamine--fructose-6-phosphate aminotransferase [isomerizing]</fullName>
        <ecNumber evidence="2 8">2.6.1.16</ecNumber>
    </recommendedName>
    <alternativeName>
        <fullName evidence="8">D-fructose-6-phosphate amidotransferase</fullName>
    </alternativeName>
    <alternativeName>
        <fullName evidence="8">GFAT</fullName>
    </alternativeName>
    <alternativeName>
        <fullName evidence="8">Glucosamine-6-phosphate synthase</fullName>
    </alternativeName>
    <alternativeName>
        <fullName evidence="8">Hexosephosphate aminotransferase</fullName>
    </alternativeName>
    <alternativeName>
        <fullName evidence="8">L-glutamine--D-fructose-6-phosphate amidotransferase</fullName>
    </alternativeName>
</protein>
<dbReference type="Pfam" id="PF13522">
    <property type="entry name" value="GATase_6"/>
    <property type="match status" value="1"/>
</dbReference>
<comment type="caution">
    <text evidence="11">The sequence shown here is derived from an EMBL/GenBank/DDBJ whole genome shotgun (WGS) entry which is preliminary data.</text>
</comment>
<dbReference type="PROSITE" id="PS51278">
    <property type="entry name" value="GATASE_TYPE_2"/>
    <property type="match status" value="1"/>
</dbReference>
<dbReference type="EMBL" id="JAJUBB010000026">
    <property type="protein sequence ID" value="MDD1783951.1"/>
    <property type="molecule type" value="Genomic_DNA"/>
</dbReference>
<keyword evidence="6" id="KW-0677">Repeat</keyword>
<dbReference type="PROSITE" id="PS51464">
    <property type="entry name" value="SIS"/>
    <property type="match status" value="2"/>
</dbReference>
<dbReference type="SUPFAM" id="SSF56235">
    <property type="entry name" value="N-terminal nucleophile aminohydrolases (Ntn hydrolases)"/>
    <property type="match status" value="1"/>
</dbReference>
<feature type="initiator methionine" description="Removed" evidence="8">
    <location>
        <position position="1"/>
    </location>
</feature>
<evidence type="ECO:0000313" key="12">
    <source>
        <dbReference type="Proteomes" id="UP001149821"/>
    </source>
</evidence>
<dbReference type="InterPro" id="IPR017932">
    <property type="entry name" value="GATase_2_dom"/>
</dbReference>
<keyword evidence="8" id="KW-0963">Cytoplasm</keyword>
<comment type="catalytic activity">
    <reaction evidence="1 8">
        <text>D-fructose 6-phosphate + L-glutamine = D-glucosamine 6-phosphate + L-glutamate</text>
        <dbReference type="Rhea" id="RHEA:13237"/>
        <dbReference type="ChEBI" id="CHEBI:29985"/>
        <dbReference type="ChEBI" id="CHEBI:58359"/>
        <dbReference type="ChEBI" id="CHEBI:58725"/>
        <dbReference type="ChEBI" id="CHEBI:61527"/>
        <dbReference type="EC" id="2.6.1.16"/>
    </reaction>
</comment>
<evidence type="ECO:0000256" key="4">
    <source>
        <dbReference type="ARBA" id="ARBA00022576"/>
    </source>
</evidence>
<feature type="domain" description="Glutamine amidotransferase type-2" evidence="9">
    <location>
        <begin position="2"/>
        <end position="217"/>
    </location>
</feature>
<evidence type="ECO:0000259" key="9">
    <source>
        <dbReference type="PROSITE" id="PS51278"/>
    </source>
</evidence>
<dbReference type="InterPro" id="IPR005855">
    <property type="entry name" value="GFAT"/>
</dbReference>
<feature type="domain" description="SIS" evidence="10">
    <location>
        <begin position="283"/>
        <end position="422"/>
    </location>
</feature>
<keyword evidence="4 8" id="KW-0032">Aminotransferase</keyword>
<gene>
    <name evidence="8 11" type="primary">glmS</name>
    <name evidence="11" type="ORF">LRP49_22485</name>
</gene>
<dbReference type="RefSeq" id="WP_274145208.1">
    <property type="nucleotide sequence ID" value="NZ_JAJUBB010000026.1"/>
</dbReference>
<dbReference type="InterPro" id="IPR035466">
    <property type="entry name" value="GlmS/AgaS_SIS"/>
</dbReference>
<name>A0ABT5QSJ6_9GAMM</name>
<evidence type="ECO:0000256" key="7">
    <source>
        <dbReference type="ARBA" id="ARBA00022962"/>
    </source>
</evidence>
<dbReference type="InterPro" id="IPR046348">
    <property type="entry name" value="SIS_dom_sf"/>
</dbReference>
<evidence type="ECO:0000256" key="3">
    <source>
        <dbReference type="ARBA" id="ARBA00016090"/>
    </source>
</evidence>
<dbReference type="Pfam" id="PF01380">
    <property type="entry name" value="SIS"/>
    <property type="match status" value="2"/>
</dbReference>
<dbReference type="SUPFAM" id="SSF53697">
    <property type="entry name" value="SIS domain"/>
    <property type="match status" value="1"/>
</dbReference>
<evidence type="ECO:0000256" key="1">
    <source>
        <dbReference type="ARBA" id="ARBA00001031"/>
    </source>
</evidence>
<dbReference type="Gene3D" id="3.60.20.10">
    <property type="entry name" value="Glutamine Phosphoribosylpyrophosphate, subunit 1, domain 1"/>
    <property type="match status" value="1"/>
</dbReference>
<dbReference type="CDD" id="cd05009">
    <property type="entry name" value="SIS_GlmS_GlmD_2"/>
    <property type="match status" value="1"/>
</dbReference>
<dbReference type="PANTHER" id="PTHR10937:SF0">
    <property type="entry name" value="GLUTAMINE--FRUCTOSE-6-PHOSPHATE TRANSAMINASE (ISOMERIZING)"/>
    <property type="match status" value="1"/>
</dbReference>
<dbReference type="InterPro" id="IPR001347">
    <property type="entry name" value="SIS_dom"/>
</dbReference>
<feature type="active site" description="For Fru-6P isomerization activity" evidence="8">
    <location>
        <position position="602"/>
    </location>
</feature>
<dbReference type="InterPro" id="IPR035490">
    <property type="entry name" value="GlmS/FrlB_SIS"/>
</dbReference>
<sequence length="607" mass="66240">MCGIFAAVSNEFVTSTLVGGLSSLSYRGYDSSGIVIVNENGLQRRRAEGKLQALSTLLAQNPVEGYIGIAHTRWATHGEPSERNAHPHMTDRVAVVHNGIIENYPDLKASLERDGYHFESDTDSETIPLLISRNLDKGMSPETALREAVSQLDGSYAIAAVFADEPQTIYAARYGSPLVIGQGAAGHFISSDSIALSRVARNLCYLDDNEIARITVNEIGITNAGGCTVSKELKPLIISQQDQGKQGYKHFMLKEIHQQPEVMRNTLNHYCDAATFTLKSEAFPANLSHFERLSIVACGTSYYAGMVARQWFERYACIPVDVDIASEYRYRESPFSPNTLALFISQSGETADSLAALRYSKEQGLTCLSLLNVESSSMAQESDAFLRTLAGAEIGVASTKAFTGQLLVLLLMSLQMGKASGRLDERAERELIQHLYTLPVEMAKVIDEMASIDKVAESLVHSEHTMYLGRGMSFPLALEGALKLKEISYIHAEAYPAGELKHGPIALIDNKMPVVMIAPPGPMMGKTLSNLREVSSRGAQVILISNGSGIEMARQHITQAIEVPETDALLQPLLYTLPLQLLAYHVACLKGTDVDQPRNLAKSVTVE</sequence>
<dbReference type="NCBIfam" id="TIGR01135">
    <property type="entry name" value="glmS"/>
    <property type="match status" value="1"/>
</dbReference>
<keyword evidence="12" id="KW-1185">Reference proteome</keyword>
<dbReference type="CDD" id="cd05008">
    <property type="entry name" value="SIS_GlmS_GlmD_1"/>
    <property type="match status" value="1"/>
</dbReference>
<comment type="subcellular location">
    <subcellularLocation>
        <location evidence="8">Cytoplasm</location>
    </subcellularLocation>
</comment>
<dbReference type="PANTHER" id="PTHR10937">
    <property type="entry name" value="GLUCOSAMINE--FRUCTOSE-6-PHOSPHATE AMINOTRANSFERASE, ISOMERIZING"/>
    <property type="match status" value="1"/>
</dbReference>
<dbReference type="Gene3D" id="3.40.50.10490">
    <property type="entry name" value="Glucose-6-phosphate isomerase like protein, domain 1"/>
    <property type="match status" value="2"/>
</dbReference>
<evidence type="ECO:0000313" key="11">
    <source>
        <dbReference type="EMBL" id="MDD1783951.1"/>
    </source>
</evidence>
<feature type="domain" description="SIS" evidence="10">
    <location>
        <begin position="455"/>
        <end position="597"/>
    </location>
</feature>
<dbReference type="InterPro" id="IPR029055">
    <property type="entry name" value="Ntn_hydrolases_N"/>
</dbReference>
<keyword evidence="5 8" id="KW-0808">Transferase</keyword>
<keyword evidence="7" id="KW-0315">Glutamine amidotransferase</keyword>
<dbReference type="NCBIfam" id="NF001484">
    <property type="entry name" value="PRK00331.1"/>
    <property type="match status" value="1"/>
</dbReference>